<feature type="domain" description="RRM" evidence="5">
    <location>
        <begin position="288"/>
        <end position="375"/>
    </location>
</feature>
<dbReference type="SMART" id="SM00360">
    <property type="entry name" value="RRM"/>
    <property type="match status" value="1"/>
</dbReference>
<evidence type="ECO:0000256" key="3">
    <source>
        <dbReference type="PROSITE-ProRule" id="PRU00176"/>
    </source>
</evidence>
<feature type="compositionally biased region" description="Polar residues" evidence="4">
    <location>
        <begin position="275"/>
        <end position="286"/>
    </location>
</feature>
<accession>A0ABY6KHK2</accession>
<evidence type="ECO:0000256" key="4">
    <source>
        <dbReference type="SAM" id="MobiDB-lite"/>
    </source>
</evidence>
<comment type="subcellular location">
    <subcellularLocation>
        <location evidence="1">Cytoplasm</location>
        <location evidence="1">Stress granule</location>
    </subcellularLocation>
</comment>
<dbReference type="InterPro" id="IPR000504">
    <property type="entry name" value="RRM_dom"/>
</dbReference>
<dbReference type="Proteomes" id="UP001235939">
    <property type="component" value="Chromosome 05"/>
</dbReference>
<dbReference type="SUPFAM" id="SSF54928">
    <property type="entry name" value="RNA-binding domain, RBD"/>
    <property type="match status" value="1"/>
</dbReference>
<evidence type="ECO:0000259" key="5">
    <source>
        <dbReference type="PROSITE" id="PS50102"/>
    </source>
</evidence>
<proteinExistence type="predicted"/>
<evidence type="ECO:0000259" key="6">
    <source>
        <dbReference type="PROSITE" id="PS50177"/>
    </source>
</evidence>
<feature type="compositionally biased region" description="Gly residues" evidence="4">
    <location>
        <begin position="378"/>
        <end position="392"/>
    </location>
</feature>
<organism evidence="7 8">
    <name type="scientific">Cordylochernes scorpioides</name>
    <dbReference type="NCBI Taxonomy" id="51811"/>
    <lineage>
        <taxon>Eukaryota</taxon>
        <taxon>Metazoa</taxon>
        <taxon>Ecdysozoa</taxon>
        <taxon>Arthropoda</taxon>
        <taxon>Chelicerata</taxon>
        <taxon>Arachnida</taxon>
        <taxon>Pseudoscorpiones</taxon>
        <taxon>Cheliferoidea</taxon>
        <taxon>Chernetidae</taxon>
        <taxon>Cordylochernes</taxon>
    </lineage>
</organism>
<feature type="region of interest" description="Disordered" evidence="4">
    <location>
        <begin position="221"/>
        <end position="286"/>
    </location>
</feature>
<keyword evidence="8" id="KW-1185">Reference proteome</keyword>
<dbReference type="InterPro" id="IPR039539">
    <property type="entry name" value="Ras_GTPase_bind_prot"/>
</dbReference>
<dbReference type="InterPro" id="IPR002075">
    <property type="entry name" value="NTF2_dom"/>
</dbReference>
<evidence type="ECO:0000313" key="8">
    <source>
        <dbReference type="Proteomes" id="UP001235939"/>
    </source>
</evidence>
<dbReference type="PANTHER" id="PTHR10693:SF20">
    <property type="entry name" value="AT27578P"/>
    <property type="match status" value="1"/>
</dbReference>
<feature type="compositionally biased region" description="Pro residues" evidence="4">
    <location>
        <begin position="244"/>
        <end position="254"/>
    </location>
</feature>
<keyword evidence="2 3" id="KW-0694">RNA-binding</keyword>
<evidence type="ECO:0000256" key="2">
    <source>
        <dbReference type="ARBA" id="ARBA00022884"/>
    </source>
</evidence>
<dbReference type="PROSITE" id="PS50177">
    <property type="entry name" value="NTF2_DOMAIN"/>
    <property type="match status" value="1"/>
</dbReference>
<dbReference type="Gene3D" id="3.30.70.330">
    <property type="match status" value="1"/>
</dbReference>
<feature type="domain" description="NTF2" evidence="6">
    <location>
        <begin position="6"/>
        <end position="107"/>
    </location>
</feature>
<dbReference type="EMBL" id="CP092867">
    <property type="protein sequence ID" value="UYV68078.1"/>
    <property type="molecule type" value="Genomic_DNA"/>
</dbReference>
<sequence>MPGYILGKFYNDNSTFTHGGFDQSGQETKPVVGQQEIHNKIMELRFRDCHAKIQQVDSHQTLENAVVVQVTGELSNNGKPMRRFVQTFVLVPQSPKKFYVRNDIFRYQDDGYNDEDTPESQSNDEPPSEEAPPTPVVENIQEQAIPYYHPQEEQPEVRTNGGTNHVEPPAAPTPPESHAAPEWEDAAPPAPVTPVPLVEPPQPVCPEPKTYANMVSKSTGTLPPAPMAPQPVITNNVPAVTTPASPPVVPPSKPPAEKSSPPAQEEDGFERRKYGNSNSGPLQYPDNQQLFVGNLIHSITEEDLREHFSKYGNVLEMRINKQNPQKMGNKVPNFGFVVFEDPECVMKVLKEKPIFFKNHRLNVEEKKVKLRSSISEAGRGGRGGGGGGGGGVPVNSRGGMTGGNRGGGSGGGNRGARSYIQRR</sequence>
<name>A0ABY6KHK2_9ARAC</name>
<gene>
    <name evidence="7" type="ORF">LAZ67_5002986</name>
</gene>
<dbReference type="InterPro" id="IPR018222">
    <property type="entry name" value="Nuclear_transport_factor_2_euk"/>
</dbReference>
<reference evidence="7 8" key="1">
    <citation type="submission" date="2022-01" db="EMBL/GenBank/DDBJ databases">
        <title>A chromosomal length assembly of Cordylochernes scorpioides.</title>
        <authorList>
            <person name="Zeh D."/>
            <person name="Zeh J."/>
        </authorList>
    </citation>
    <scope>NUCLEOTIDE SEQUENCE [LARGE SCALE GENOMIC DNA]</scope>
    <source>
        <strain evidence="7">IN4F17</strain>
        <tissue evidence="7">Whole Body</tissue>
    </source>
</reference>
<dbReference type="PROSITE" id="PS50102">
    <property type="entry name" value="RRM"/>
    <property type="match status" value="1"/>
</dbReference>
<protein>
    <submittedName>
        <fullName evidence="7">G3BP2</fullName>
    </submittedName>
</protein>
<feature type="compositionally biased region" description="Gly residues" evidence="4">
    <location>
        <begin position="399"/>
        <end position="414"/>
    </location>
</feature>
<dbReference type="InterPro" id="IPR012677">
    <property type="entry name" value="Nucleotide-bd_a/b_plait_sf"/>
</dbReference>
<dbReference type="Pfam" id="PF02136">
    <property type="entry name" value="NTF2"/>
    <property type="match status" value="1"/>
</dbReference>
<dbReference type="Gene3D" id="3.10.450.50">
    <property type="match status" value="1"/>
</dbReference>
<feature type="region of interest" description="Disordered" evidence="4">
    <location>
        <begin position="154"/>
        <end position="189"/>
    </location>
</feature>
<dbReference type="CDD" id="cd00780">
    <property type="entry name" value="NTF2"/>
    <property type="match status" value="1"/>
</dbReference>
<dbReference type="InterPro" id="IPR032710">
    <property type="entry name" value="NTF2-like_dom_sf"/>
</dbReference>
<dbReference type="PANTHER" id="PTHR10693">
    <property type="entry name" value="RAS GTPASE-ACTIVATING PROTEIN-BINDING PROTEIN"/>
    <property type="match status" value="1"/>
</dbReference>
<dbReference type="InterPro" id="IPR035979">
    <property type="entry name" value="RBD_domain_sf"/>
</dbReference>
<evidence type="ECO:0000313" key="7">
    <source>
        <dbReference type="EMBL" id="UYV68078.1"/>
    </source>
</evidence>
<feature type="region of interest" description="Disordered" evidence="4">
    <location>
        <begin position="108"/>
        <end position="134"/>
    </location>
</feature>
<evidence type="ECO:0000256" key="1">
    <source>
        <dbReference type="ARBA" id="ARBA00004210"/>
    </source>
</evidence>
<dbReference type="SUPFAM" id="SSF54427">
    <property type="entry name" value="NTF2-like"/>
    <property type="match status" value="1"/>
</dbReference>
<feature type="region of interest" description="Disordered" evidence="4">
    <location>
        <begin position="375"/>
        <end position="423"/>
    </location>
</feature>
<dbReference type="Pfam" id="PF00076">
    <property type="entry name" value="RRM_1"/>
    <property type="match status" value="1"/>
</dbReference>